<evidence type="ECO:0000313" key="2">
    <source>
        <dbReference type="EMBL" id="KAH3697723.1"/>
    </source>
</evidence>
<dbReference type="Proteomes" id="UP000828390">
    <property type="component" value="Unassembled WGS sequence"/>
</dbReference>
<name>A0A9D3YC09_DREPO</name>
<proteinExistence type="predicted"/>
<feature type="region of interest" description="Disordered" evidence="1">
    <location>
        <begin position="1"/>
        <end position="21"/>
    </location>
</feature>
<reference evidence="2" key="2">
    <citation type="submission" date="2020-11" db="EMBL/GenBank/DDBJ databases">
        <authorList>
            <person name="McCartney M.A."/>
            <person name="Auch B."/>
            <person name="Kono T."/>
            <person name="Mallez S."/>
            <person name="Becker A."/>
            <person name="Gohl D.M."/>
            <person name="Silverstein K.A.T."/>
            <person name="Koren S."/>
            <person name="Bechman K.B."/>
            <person name="Herman A."/>
            <person name="Abrahante J.E."/>
            <person name="Garbe J."/>
        </authorList>
    </citation>
    <scope>NUCLEOTIDE SEQUENCE</scope>
    <source>
        <strain evidence="2">Duluth1</strain>
        <tissue evidence="2">Whole animal</tissue>
    </source>
</reference>
<evidence type="ECO:0000313" key="3">
    <source>
        <dbReference type="Proteomes" id="UP000828390"/>
    </source>
</evidence>
<sequence length="70" mass="7859">MGSIPTVGAFFRSSPKTSSSGLVTSIGMRNRWLLAKVTLKAALIMCRDKCVSYRNNQRLHVDYFDFNTIS</sequence>
<gene>
    <name evidence="2" type="ORF">DPMN_085233</name>
</gene>
<dbReference type="AlphaFoldDB" id="A0A9D3YC09"/>
<organism evidence="2 3">
    <name type="scientific">Dreissena polymorpha</name>
    <name type="common">Zebra mussel</name>
    <name type="synonym">Mytilus polymorpha</name>
    <dbReference type="NCBI Taxonomy" id="45954"/>
    <lineage>
        <taxon>Eukaryota</taxon>
        <taxon>Metazoa</taxon>
        <taxon>Spiralia</taxon>
        <taxon>Lophotrochozoa</taxon>
        <taxon>Mollusca</taxon>
        <taxon>Bivalvia</taxon>
        <taxon>Autobranchia</taxon>
        <taxon>Heteroconchia</taxon>
        <taxon>Euheterodonta</taxon>
        <taxon>Imparidentia</taxon>
        <taxon>Neoheterodontei</taxon>
        <taxon>Myida</taxon>
        <taxon>Dreissenoidea</taxon>
        <taxon>Dreissenidae</taxon>
        <taxon>Dreissena</taxon>
    </lineage>
</organism>
<protein>
    <submittedName>
        <fullName evidence="2">Uncharacterized protein</fullName>
    </submittedName>
</protein>
<comment type="caution">
    <text evidence="2">The sequence shown here is derived from an EMBL/GenBank/DDBJ whole genome shotgun (WGS) entry which is preliminary data.</text>
</comment>
<keyword evidence="3" id="KW-1185">Reference proteome</keyword>
<reference evidence="2" key="1">
    <citation type="journal article" date="2019" name="bioRxiv">
        <title>The Genome of the Zebra Mussel, Dreissena polymorpha: A Resource for Invasive Species Research.</title>
        <authorList>
            <person name="McCartney M.A."/>
            <person name="Auch B."/>
            <person name="Kono T."/>
            <person name="Mallez S."/>
            <person name="Zhang Y."/>
            <person name="Obille A."/>
            <person name="Becker A."/>
            <person name="Abrahante J.E."/>
            <person name="Garbe J."/>
            <person name="Badalamenti J.P."/>
            <person name="Herman A."/>
            <person name="Mangelson H."/>
            <person name="Liachko I."/>
            <person name="Sullivan S."/>
            <person name="Sone E.D."/>
            <person name="Koren S."/>
            <person name="Silverstein K.A.T."/>
            <person name="Beckman K.B."/>
            <person name="Gohl D.M."/>
        </authorList>
    </citation>
    <scope>NUCLEOTIDE SEQUENCE</scope>
    <source>
        <strain evidence="2">Duluth1</strain>
        <tissue evidence="2">Whole animal</tissue>
    </source>
</reference>
<accession>A0A9D3YC09</accession>
<evidence type="ECO:0000256" key="1">
    <source>
        <dbReference type="SAM" id="MobiDB-lite"/>
    </source>
</evidence>
<dbReference type="EMBL" id="JAIWYP010000016">
    <property type="protein sequence ID" value="KAH3697723.1"/>
    <property type="molecule type" value="Genomic_DNA"/>
</dbReference>